<protein>
    <submittedName>
        <fullName evidence="1">Type II toxin-antitoxin system VapB family antitoxin</fullName>
    </submittedName>
</protein>
<comment type="caution">
    <text evidence="1">The sequence shown here is derived from an EMBL/GenBank/DDBJ whole genome shotgun (WGS) entry which is preliminary data.</text>
</comment>
<gene>
    <name evidence="1" type="ORF">OKA05_12950</name>
</gene>
<evidence type="ECO:0000313" key="1">
    <source>
        <dbReference type="EMBL" id="MCW1923465.1"/>
    </source>
</evidence>
<dbReference type="EMBL" id="JAPDDT010000004">
    <property type="protein sequence ID" value="MCW1923465.1"/>
    <property type="molecule type" value="Genomic_DNA"/>
</dbReference>
<accession>A0ABT3GIY8</accession>
<proteinExistence type="predicted"/>
<sequence length="77" mass="8747">MRLTIDIDEKVLDEVMKYTGETKKGPAVLKAATDFLRRGRINEFTRRVMAGEFDFPMTNEELESAPLEDHSADGADR</sequence>
<dbReference type="Pfam" id="PF09957">
    <property type="entry name" value="VapB_antitoxin"/>
    <property type="match status" value="1"/>
</dbReference>
<name>A0ABT3GIY8_9BACT</name>
<organism evidence="1 2">
    <name type="scientific">Luteolibacter arcticus</name>
    <dbReference type="NCBI Taxonomy" id="1581411"/>
    <lineage>
        <taxon>Bacteria</taxon>
        <taxon>Pseudomonadati</taxon>
        <taxon>Verrucomicrobiota</taxon>
        <taxon>Verrucomicrobiia</taxon>
        <taxon>Verrucomicrobiales</taxon>
        <taxon>Verrucomicrobiaceae</taxon>
        <taxon>Luteolibacter</taxon>
    </lineage>
</organism>
<keyword evidence="2" id="KW-1185">Reference proteome</keyword>
<evidence type="ECO:0000313" key="2">
    <source>
        <dbReference type="Proteomes" id="UP001320876"/>
    </source>
</evidence>
<dbReference type="RefSeq" id="WP_264487570.1">
    <property type="nucleotide sequence ID" value="NZ_JAPDDT010000004.1"/>
</dbReference>
<dbReference type="Proteomes" id="UP001320876">
    <property type="component" value="Unassembled WGS sequence"/>
</dbReference>
<dbReference type="InterPro" id="IPR019239">
    <property type="entry name" value="VapB_antitoxin"/>
</dbReference>
<reference evidence="1 2" key="1">
    <citation type="submission" date="2022-10" db="EMBL/GenBank/DDBJ databases">
        <title>Luteolibacter arcticus strain CCTCC AB 2014275, whole genome shotgun sequencing project.</title>
        <authorList>
            <person name="Zhao G."/>
            <person name="Shen L."/>
        </authorList>
    </citation>
    <scope>NUCLEOTIDE SEQUENCE [LARGE SCALE GENOMIC DNA]</scope>
    <source>
        <strain evidence="1 2">CCTCC AB 2014275</strain>
    </source>
</reference>